<feature type="compositionally biased region" description="Polar residues" evidence="1">
    <location>
        <begin position="33"/>
        <end position="42"/>
    </location>
</feature>
<dbReference type="EMBL" id="MU129079">
    <property type="protein sequence ID" value="KAF9507497.1"/>
    <property type="molecule type" value="Genomic_DNA"/>
</dbReference>
<reference evidence="2" key="1">
    <citation type="journal article" date="2020" name="Nat. Commun.">
        <title>Large-scale genome sequencing of mycorrhizal fungi provides insights into the early evolution of symbiotic traits.</title>
        <authorList>
            <person name="Miyauchi S."/>
            <person name="Kiss E."/>
            <person name="Kuo A."/>
            <person name="Drula E."/>
            <person name="Kohler A."/>
            <person name="Sanchez-Garcia M."/>
            <person name="Morin E."/>
            <person name="Andreopoulos B."/>
            <person name="Barry K.W."/>
            <person name="Bonito G."/>
            <person name="Buee M."/>
            <person name="Carver A."/>
            <person name="Chen C."/>
            <person name="Cichocki N."/>
            <person name="Clum A."/>
            <person name="Culley D."/>
            <person name="Crous P.W."/>
            <person name="Fauchery L."/>
            <person name="Girlanda M."/>
            <person name="Hayes R.D."/>
            <person name="Keri Z."/>
            <person name="LaButti K."/>
            <person name="Lipzen A."/>
            <person name="Lombard V."/>
            <person name="Magnuson J."/>
            <person name="Maillard F."/>
            <person name="Murat C."/>
            <person name="Nolan M."/>
            <person name="Ohm R.A."/>
            <person name="Pangilinan J."/>
            <person name="Pereira M.F."/>
            <person name="Perotto S."/>
            <person name="Peter M."/>
            <person name="Pfister S."/>
            <person name="Riley R."/>
            <person name="Sitrit Y."/>
            <person name="Stielow J.B."/>
            <person name="Szollosi G."/>
            <person name="Zifcakova L."/>
            <person name="Stursova M."/>
            <person name="Spatafora J.W."/>
            <person name="Tedersoo L."/>
            <person name="Vaario L.M."/>
            <person name="Yamada A."/>
            <person name="Yan M."/>
            <person name="Wang P."/>
            <person name="Xu J."/>
            <person name="Bruns T."/>
            <person name="Baldrian P."/>
            <person name="Vilgalys R."/>
            <person name="Dunand C."/>
            <person name="Henrissat B."/>
            <person name="Grigoriev I.V."/>
            <person name="Hibbett D."/>
            <person name="Nagy L.G."/>
            <person name="Martin F.M."/>
        </authorList>
    </citation>
    <scope>NUCLEOTIDE SEQUENCE</scope>
    <source>
        <strain evidence="2">UP504</strain>
    </source>
</reference>
<accession>A0A9P6AKY7</accession>
<sequence length="56" mass="6099">MRPVSVVSSPVVLQENGFNSLYSNACYKSVTNEGYTTGSGDISQKMGRDHSPNYQP</sequence>
<dbReference type="Proteomes" id="UP000886523">
    <property type="component" value="Unassembled WGS sequence"/>
</dbReference>
<feature type="non-terminal residue" evidence="2">
    <location>
        <position position="56"/>
    </location>
</feature>
<evidence type="ECO:0000313" key="2">
    <source>
        <dbReference type="EMBL" id="KAF9507497.1"/>
    </source>
</evidence>
<keyword evidence="3" id="KW-1185">Reference proteome</keyword>
<evidence type="ECO:0000256" key="1">
    <source>
        <dbReference type="SAM" id="MobiDB-lite"/>
    </source>
</evidence>
<gene>
    <name evidence="2" type="ORF">BS47DRAFT_1351519</name>
</gene>
<feature type="compositionally biased region" description="Basic and acidic residues" evidence="1">
    <location>
        <begin position="46"/>
        <end position="56"/>
    </location>
</feature>
<name>A0A9P6AKY7_9AGAM</name>
<feature type="region of interest" description="Disordered" evidence="1">
    <location>
        <begin position="33"/>
        <end position="56"/>
    </location>
</feature>
<proteinExistence type="predicted"/>
<evidence type="ECO:0000313" key="3">
    <source>
        <dbReference type="Proteomes" id="UP000886523"/>
    </source>
</evidence>
<dbReference type="AlphaFoldDB" id="A0A9P6AKY7"/>
<comment type="caution">
    <text evidence="2">The sequence shown here is derived from an EMBL/GenBank/DDBJ whole genome shotgun (WGS) entry which is preliminary data.</text>
</comment>
<organism evidence="2 3">
    <name type="scientific">Hydnum rufescens UP504</name>
    <dbReference type="NCBI Taxonomy" id="1448309"/>
    <lineage>
        <taxon>Eukaryota</taxon>
        <taxon>Fungi</taxon>
        <taxon>Dikarya</taxon>
        <taxon>Basidiomycota</taxon>
        <taxon>Agaricomycotina</taxon>
        <taxon>Agaricomycetes</taxon>
        <taxon>Cantharellales</taxon>
        <taxon>Hydnaceae</taxon>
        <taxon>Hydnum</taxon>
    </lineage>
</organism>
<protein>
    <submittedName>
        <fullName evidence="2">Uncharacterized protein</fullName>
    </submittedName>
</protein>